<dbReference type="Proteomes" id="UP000271031">
    <property type="component" value="Unassembled WGS sequence"/>
</dbReference>
<dbReference type="AlphaFoldDB" id="A0A3M8DRC0"/>
<dbReference type="EMBL" id="RHHQ01000008">
    <property type="protein sequence ID" value="RNB90005.1"/>
    <property type="molecule type" value="Genomic_DNA"/>
</dbReference>
<dbReference type="PANTHER" id="PTHR31793">
    <property type="entry name" value="4-HYDROXYBENZOYL-COA THIOESTERASE FAMILY MEMBER"/>
    <property type="match status" value="1"/>
</dbReference>
<evidence type="ECO:0000313" key="3">
    <source>
        <dbReference type="EMBL" id="RNB90005.1"/>
    </source>
</evidence>
<reference evidence="3 4" key="1">
    <citation type="submission" date="2018-10" db="EMBL/GenBank/DDBJ databases">
        <title>Phylogenomics of Brevibacillus.</title>
        <authorList>
            <person name="Dunlap C."/>
        </authorList>
    </citation>
    <scope>NUCLEOTIDE SEQUENCE [LARGE SCALE GENOMIC DNA]</scope>
    <source>
        <strain evidence="3 4">JCM 15716</strain>
    </source>
</reference>
<dbReference type="Pfam" id="PF13279">
    <property type="entry name" value="4HBT_2"/>
    <property type="match status" value="1"/>
</dbReference>
<organism evidence="3 4">
    <name type="scientific">Brevibacillus fluminis</name>
    <dbReference type="NCBI Taxonomy" id="511487"/>
    <lineage>
        <taxon>Bacteria</taxon>
        <taxon>Bacillati</taxon>
        <taxon>Bacillota</taxon>
        <taxon>Bacilli</taxon>
        <taxon>Bacillales</taxon>
        <taxon>Paenibacillaceae</taxon>
        <taxon>Brevibacillus</taxon>
    </lineage>
</organism>
<dbReference type="InterPro" id="IPR006684">
    <property type="entry name" value="YbgC/YbaW"/>
</dbReference>
<dbReference type="Gene3D" id="3.10.129.10">
    <property type="entry name" value="Hotdog Thioesterase"/>
    <property type="match status" value="1"/>
</dbReference>
<name>A0A3M8DRC0_9BACL</name>
<dbReference type="NCBIfam" id="TIGR00051">
    <property type="entry name" value="YbgC/FadM family acyl-CoA thioesterase"/>
    <property type="match status" value="1"/>
</dbReference>
<comment type="similarity">
    <text evidence="1">Belongs to the 4-hydroxybenzoyl-CoA thioesterase family.</text>
</comment>
<dbReference type="SUPFAM" id="SSF54637">
    <property type="entry name" value="Thioesterase/thiol ester dehydrase-isomerase"/>
    <property type="match status" value="1"/>
</dbReference>
<dbReference type="PANTHER" id="PTHR31793:SF27">
    <property type="entry name" value="NOVEL THIOESTERASE SUPERFAMILY DOMAIN AND SAPOSIN A-TYPE DOMAIN CONTAINING PROTEIN (0610012H03RIK)"/>
    <property type="match status" value="1"/>
</dbReference>
<evidence type="ECO:0000313" key="4">
    <source>
        <dbReference type="Proteomes" id="UP000271031"/>
    </source>
</evidence>
<dbReference type="InterPro" id="IPR029069">
    <property type="entry name" value="HotDog_dom_sf"/>
</dbReference>
<protein>
    <submittedName>
        <fullName evidence="3">Acyl-CoA thioesterase</fullName>
    </submittedName>
</protein>
<keyword evidence="4" id="KW-1185">Reference proteome</keyword>
<accession>A0A3M8DRC0</accession>
<evidence type="ECO:0000256" key="2">
    <source>
        <dbReference type="ARBA" id="ARBA00022801"/>
    </source>
</evidence>
<dbReference type="PIRSF" id="PIRSF003230">
    <property type="entry name" value="YbgC"/>
    <property type="match status" value="1"/>
</dbReference>
<dbReference type="InterPro" id="IPR050563">
    <property type="entry name" value="4-hydroxybenzoyl-CoA_TE"/>
</dbReference>
<sequence length="118" mass="13912">MGVVYHTNYVNWLEIGRTEFLRDASISYRELETQGLLLPLTDVQVSYKSPARYDDIVEVRTWIEQITPVRLDFGYEVYRDEQLLVTGTTKHVFTNLQFKPVRLPKLLPDLYEWLMGQA</sequence>
<keyword evidence="2" id="KW-0378">Hydrolase</keyword>
<gene>
    <name evidence="3" type="ORF">EDM56_10210</name>
</gene>
<dbReference type="OrthoDB" id="9800856at2"/>
<comment type="caution">
    <text evidence="3">The sequence shown here is derived from an EMBL/GenBank/DDBJ whole genome shotgun (WGS) entry which is preliminary data.</text>
</comment>
<proteinExistence type="inferred from homology"/>
<dbReference type="CDD" id="cd00586">
    <property type="entry name" value="4HBT"/>
    <property type="match status" value="1"/>
</dbReference>
<dbReference type="GO" id="GO:0047617">
    <property type="term" value="F:fatty acyl-CoA hydrolase activity"/>
    <property type="evidence" value="ECO:0007669"/>
    <property type="project" value="TreeGrafter"/>
</dbReference>
<evidence type="ECO:0000256" key="1">
    <source>
        <dbReference type="ARBA" id="ARBA00005953"/>
    </source>
</evidence>